<dbReference type="EMBL" id="JAMDNP010000081">
    <property type="protein sequence ID" value="MCY9764232.1"/>
    <property type="molecule type" value="Genomic_DNA"/>
</dbReference>
<dbReference type="Pfam" id="PF04404">
    <property type="entry name" value="ERF"/>
    <property type="match status" value="1"/>
</dbReference>
<comment type="caution">
    <text evidence="2">The sequence shown here is derived from an EMBL/GenBank/DDBJ whole genome shotgun (WGS) entry which is preliminary data.</text>
</comment>
<name>A0ABT4H6I5_PAEAL</name>
<dbReference type="RefSeq" id="WP_005551782.1">
    <property type="nucleotide sequence ID" value="NZ_JAMDLX010000006.1"/>
</dbReference>
<accession>A0ABT4H6I5</accession>
<keyword evidence="3" id="KW-1185">Reference proteome</keyword>
<proteinExistence type="predicted"/>
<reference evidence="2 3" key="1">
    <citation type="submission" date="2022-05" db="EMBL/GenBank/DDBJ databases">
        <title>Genome Sequencing of Bee-Associated Microbes.</title>
        <authorList>
            <person name="Dunlap C."/>
        </authorList>
    </citation>
    <scope>NUCLEOTIDE SEQUENCE [LARGE SCALE GENOMIC DNA]</scope>
    <source>
        <strain evidence="2 3">NRRL B-04010</strain>
    </source>
</reference>
<evidence type="ECO:0000313" key="2">
    <source>
        <dbReference type="EMBL" id="MCY9764232.1"/>
    </source>
</evidence>
<feature type="region of interest" description="Disordered" evidence="1">
    <location>
        <begin position="131"/>
        <end position="163"/>
    </location>
</feature>
<evidence type="ECO:0000313" key="3">
    <source>
        <dbReference type="Proteomes" id="UP001527181"/>
    </source>
</evidence>
<evidence type="ECO:0000256" key="1">
    <source>
        <dbReference type="SAM" id="MobiDB-lite"/>
    </source>
</evidence>
<dbReference type="InterPro" id="IPR007499">
    <property type="entry name" value="ERF_bacteria_virus"/>
</dbReference>
<dbReference type="Proteomes" id="UP001527181">
    <property type="component" value="Unassembled WGS sequence"/>
</dbReference>
<gene>
    <name evidence="2" type="ORF">M5X12_27370</name>
</gene>
<protein>
    <submittedName>
        <fullName evidence="2">ERF family protein</fullName>
    </submittedName>
</protein>
<dbReference type="GeneID" id="94492035"/>
<organism evidence="2 3">
    <name type="scientific">Paenibacillus alvei</name>
    <name type="common">Bacillus alvei</name>
    <dbReference type="NCBI Taxonomy" id="44250"/>
    <lineage>
        <taxon>Bacteria</taxon>
        <taxon>Bacillati</taxon>
        <taxon>Bacillota</taxon>
        <taxon>Bacilli</taxon>
        <taxon>Bacillales</taxon>
        <taxon>Paenibacillaceae</taxon>
        <taxon>Paenibacillus</taxon>
    </lineage>
</organism>
<sequence length="205" mass="22115">MGLKRSESITNLAAALVKFQKEVVSPKNNANNPYFSSKYAPLHEVINVIREPLAKYGLSYIQSTSTDEQNVTVTTLLMHESGEFVESEPLSLPGLQVLKGGGKDFTPQGIGSAITYGRRYSLTAILGIASEDDTDGNEGTPDPRNNPSKGKNQGTGAQTGTGGVKKTIEAKYKLLHDNSLDGLTDFIKEHGANAEQVLTQMLMDR</sequence>